<dbReference type="GO" id="GO:0000781">
    <property type="term" value="C:chromosome, telomeric region"/>
    <property type="evidence" value="ECO:0007669"/>
    <property type="project" value="UniProtKB-SubCell"/>
</dbReference>
<dbReference type="GO" id="GO:0005664">
    <property type="term" value="C:nuclear origin of replication recognition complex"/>
    <property type="evidence" value="ECO:0007669"/>
    <property type="project" value="TreeGrafter"/>
</dbReference>
<evidence type="ECO:0000256" key="7">
    <source>
        <dbReference type="ARBA" id="ARBA00022454"/>
    </source>
</evidence>
<evidence type="ECO:0000256" key="8">
    <source>
        <dbReference type="ARBA" id="ARBA00022490"/>
    </source>
</evidence>
<dbReference type="Pfam" id="PF23215">
    <property type="entry name" value="WD_LRWD1"/>
    <property type="match status" value="1"/>
</dbReference>
<dbReference type="InterPro" id="IPR001611">
    <property type="entry name" value="Leu-rich_rpt"/>
</dbReference>
<keyword evidence="18" id="KW-0137">Centromere</keyword>
<evidence type="ECO:0000256" key="17">
    <source>
        <dbReference type="ARBA" id="ARBA00023242"/>
    </source>
</evidence>
<dbReference type="GO" id="GO:0006260">
    <property type="term" value="P:DNA replication"/>
    <property type="evidence" value="ECO:0007669"/>
    <property type="project" value="UniProtKB-KW"/>
</dbReference>
<evidence type="ECO:0000256" key="15">
    <source>
        <dbReference type="ARBA" id="ARBA00022895"/>
    </source>
</evidence>
<evidence type="ECO:0000256" key="4">
    <source>
        <dbReference type="ARBA" id="ARBA00004629"/>
    </source>
</evidence>
<dbReference type="GO" id="GO:0071169">
    <property type="term" value="P:establishment of protein localization to chromatin"/>
    <property type="evidence" value="ECO:0007669"/>
    <property type="project" value="TreeGrafter"/>
</dbReference>
<evidence type="ECO:0000256" key="10">
    <source>
        <dbReference type="ARBA" id="ARBA00022614"/>
    </source>
</evidence>
<dbReference type="SUPFAM" id="SSF52058">
    <property type="entry name" value="L domain-like"/>
    <property type="match status" value="1"/>
</dbReference>
<evidence type="ECO:0000256" key="1">
    <source>
        <dbReference type="ARBA" id="ARBA00004123"/>
    </source>
</evidence>
<dbReference type="Gene3D" id="2.130.10.10">
    <property type="entry name" value="YVTN repeat-like/Quinoprotein amine dehydrogenase"/>
    <property type="match status" value="1"/>
</dbReference>
<dbReference type="EMBL" id="GEDV01009254">
    <property type="protein sequence ID" value="JAP79303.1"/>
    <property type="molecule type" value="Transcribed_RNA"/>
</dbReference>
<dbReference type="PANTHER" id="PTHR24370:SF10">
    <property type="entry name" value="LEUCINE-RICH REPEAT AND WD REPEAT-CONTAINING PROTEIN 1"/>
    <property type="match status" value="1"/>
</dbReference>
<dbReference type="InterPro" id="IPR019775">
    <property type="entry name" value="WD40_repeat_CS"/>
</dbReference>
<dbReference type="InterPro" id="IPR032675">
    <property type="entry name" value="LRR_dom_sf"/>
</dbReference>
<evidence type="ECO:0000256" key="13">
    <source>
        <dbReference type="ARBA" id="ARBA00022838"/>
    </source>
</evidence>
<keyword evidence="15" id="KW-0779">Telomere</keyword>
<name>A0A131YJ35_RHIAP</name>
<dbReference type="Gene3D" id="3.80.10.10">
    <property type="entry name" value="Ribonuclease Inhibitor"/>
    <property type="match status" value="1"/>
</dbReference>
<keyword evidence="14" id="KW-0156">Chromatin regulator</keyword>
<evidence type="ECO:0000259" key="23">
    <source>
        <dbReference type="Pfam" id="PF23215"/>
    </source>
</evidence>
<evidence type="ECO:0000256" key="14">
    <source>
        <dbReference type="ARBA" id="ARBA00022853"/>
    </source>
</evidence>
<organism evidence="24">
    <name type="scientific">Rhipicephalus appendiculatus</name>
    <name type="common">Brown ear tick</name>
    <dbReference type="NCBI Taxonomy" id="34631"/>
    <lineage>
        <taxon>Eukaryota</taxon>
        <taxon>Metazoa</taxon>
        <taxon>Ecdysozoa</taxon>
        <taxon>Arthropoda</taxon>
        <taxon>Chelicerata</taxon>
        <taxon>Arachnida</taxon>
        <taxon>Acari</taxon>
        <taxon>Parasitiformes</taxon>
        <taxon>Ixodida</taxon>
        <taxon>Ixodoidea</taxon>
        <taxon>Ixodidae</taxon>
        <taxon>Rhipicephalinae</taxon>
        <taxon>Rhipicephalus</taxon>
        <taxon>Rhipicephalus</taxon>
    </lineage>
</organism>
<dbReference type="PROSITE" id="PS51450">
    <property type="entry name" value="LRR"/>
    <property type="match status" value="1"/>
</dbReference>
<sequence>MISTEDILSLSSCKSLSDVKELDLSNRDLKVLDPCCFKGLKNLESLDVSRNSLRDIPSLGLPKLRCLNVEENLINDLAFLKDYSELTELMVAGNPILSADKNIAVSLLPKLTLLDGADCQPLRKLEALGDKKLLPQISRVWESTFKDNLLPGASDEEVSNVKKDFLRHLRRTHFECNEFSIKFKKFKVEVLGGELFEEEVQRIRARTASSTPKKKNKIRPSEESSSPSKRVTSPTRRHLTDYELVSSRSVVHGSDVNVSSPRREARCLKKSAEVNASNGSPRKRVASPRKILNLEDRRQGISSLHKQEKNANLLQGGTRELNGSAKNGSSSDVRRSCTPRKKLKYEAAPSREEKGSVKGAEACIFLRGHSQDPADSVTQVWQAAFQPKCEENDLSPNIVATCGGKIVNFIDASTGTVLKRYRSANLKEEFFCLAWTMLSIGGHPSAVLAVAGKAREVSLVHPEQLVCYKSFQAHTKYINCLHFCPSQPTWLLSGSIDDNIHLWDIGIPKAPGYQTKIVNLLTLKPKCEILQLCVSTRNEMLLAACHGGLFGWKFDQKSLVKVDRSPNVEFRLPGKDGTSIEKEPVVDGLVLVEDDMIVSKCSNSGMIGMWELSTHVAPIRKFSQKLQKVKVEYRSTFLWSDTKVDYFYPSATADVMACGDDTGTVWLYSIGKKGATLVKPVAKLMWPDKLSCSDQVSVTKKDGKVNANSVRLSPDGDYMVVCTDLNIVCIWRITR</sequence>
<feature type="domain" description="Leucine-rich repeat and WD repeat-containing protein 1 WD" evidence="23">
    <location>
        <begin position="362"/>
        <end position="732"/>
    </location>
</feature>
<evidence type="ECO:0000256" key="6">
    <source>
        <dbReference type="ARBA" id="ARBA00015536"/>
    </source>
</evidence>
<dbReference type="InterPro" id="IPR056160">
    <property type="entry name" value="WD_LRWD1"/>
</dbReference>
<keyword evidence="13" id="KW-0995">Kinetochore</keyword>
<dbReference type="AlphaFoldDB" id="A0A131YJ35"/>
<keyword evidence="17" id="KW-0539">Nucleus</keyword>
<dbReference type="InterPro" id="IPR001680">
    <property type="entry name" value="WD40_rpt"/>
</dbReference>
<feature type="region of interest" description="Disordered" evidence="21">
    <location>
        <begin position="313"/>
        <end position="352"/>
    </location>
</feature>
<keyword evidence="10" id="KW-0433">Leucine-rich repeat</keyword>
<accession>A0A131YJ35</accession>
<keyword evidence="11" id="KW-0235">DNA replication</keyword>
<dbReference type="PROSITE" id="PS00678">
    <property type="entry name" value="WD_REPEATS_1"/>
    <property type="match status" value="1"/>
</dbReference>
<evidence type="ECO:0000256" key="16">
    <source>
        <dbReference type="ARBA" id="ARBA00023212"/>
    </source>
</evidence>
<dbReference type="GO" id="GO:0000776">
    <property type="term" value="C:kinetochore"/>
    <property type="evidence" value="ECO:0007669"/>
    <property type="project" value="UniProtKB-KW"/>
</dbReference>
<dbReference type="GO" id="GO:0003682">
    <property type="term" value="F:chromatin binding"/>
    <property type="evidence" value="ECO:0007669"/>
    <property type="project" value="TreeGrafter"/>
</dbReference>
<evidence type="ECO:0000256" key="19">
    <source>
        <dbReference type="ARBA" id="ARBA00033046"/>
    </source>
</evidence>
<feature type="repeat" description="WD" evidence="20">
    <location>
        <begin position="471"/>
        <end position="505"/>
    </location>
</feature>
<comment type="subcellular location">
    <subcellularLocation>
        <location evidence="4">Chromosome</location>
        <location evidence="4">Centromere</location>
        <location evidence="4">Kinetochore</location>
    </subcellularLocation>
    <subcellularLocation>
        <location evidence="3">Chromosome</location>
        <location evidence="3">Telomere</location>
    </subcellularLocation>
    <subcellularLocation>
        <location evidence="2">Cytoplasm</location>
        <location evidence="2">Cytoskeleton</location>
        <location evidence="2">Microtubule organizing center</location>
        <location evidence="2">Centrosome</location>
    </subcellularLocation>
    <subcellularLocation>
        <location evidence="1">Nucleus</location>
    </subcellularLocation>
</comment>
<reference evidence="24" key="1">
    <citation type="journal article" date="2016" name="Ticks Tick Borne Dis.">
        <title>De novo assembly and annotation of the salivary gland transcriptome of Rhipicephalus appendiculatus male and female ticks during blood feeding.</title>
        <authorList>
            <person name="de Castro M.H."/>
            <person name="de Klerk D."/>
            <person name="Pienaar R."/>
            <person name="Latif A.A."/>
            <person name="Rees D.J."/>
            <person name="Mans B.J."/>
        </authorList>
    </citation>
    <scope>NUCLEOTIDE SEQUENCE</scope>
    <source>
        <tissue evidence="24">Salivary glands</tissue>
    </source>
</reference>
<feature type="region of interest" description="Disordered" evidence="21">
    <location>
        <begin position="206"/>
        <end position="293"/>
    </location>
</feature>
<evidence type="ECO:0000256" key="2">
    <source>
        <dbReference type="ARBA" id="ARBA00004300"/>
    </source>
</evidence>
<keyword evidence="12" id="KW-0677">Repeat</keyword>
<evidence type="ECO:0000256" key="21">
    <source>
        <dbReference type="SAM" id="MobiDB-lite"/>
    </source>
</evidence>
<keyword evidence="9 20" id="KW-0853">WD repeat</keyword>
<evidence type="ECO:0000256" key="5">
    <source>
        <dbReference type="ARBA" id="ARBA00007545"/>
    </source>
</evidence>
<dbReference type="InterPro" id="IPR052489">
    <property type="entry name" value="LRWD1"/>
</dbReference>
<keyword evidence="16" id="KW-0206">Cytoskeleton</keyword>
<dbReference type="PANTHER" id="PTHR24370">
    <property type="entry name" value="OPTICIN"/>
    <property type="match status" value="1"/>
</dbReference>
<dbReference type="GO" id="GO:0005813">
    <property type="term" value="C:centrosome"/>
    <property type="evidence" value="ECO:0007669"/>
    <property type="project" value="UniProtKB-SubCell"/>
</dbReference>
<keyword evidence="8" id="KW-0963">Cytoplasm</keyword>
<dbReference type="Pfam" id="PF23211">
    <property type="entry name" value="LRR_LRWD1"/>
    <property type="match status" value="1"/>
</dbReference>
<evidence type="ECO:0000256" key="18">
    <source>
        <dbReference type="ARBA" id="ARBA00023328"/>
    </source>
</evidence>
<dbReference type="SUPFAM" id="SSF50978">
    <property type="entry name" value="WD40 repeat-like"/>
    <property type="match status" value="1"/>
</dbReference>
<evidence type="ECO:0000259" key="22">
    <source>
        <dbReference type="Pfam" id="PF23211"/>
    </source>
</evidence>
<dbReference type="InterPro" id="IPR056363">
    <property type="entry name" value="LRR_LRWD1_dom"/>
</dbReference>
<evidence type="ECO:0000256" key="9">
    <source>
        <dbReference type="ARBA" id="ARBA00022574"/>
    </source>
</evidence>
<dbReference type="SMART" id="SM00320">
    <property type="entry name" value="WD40"/>
    <property type="match status" value="4"/>
</dbReference>
<feature type="domain" description="Leucine-rich repeat and WD repeat-containing protein 1 LRR" evidence="22">
    <location>
        <begin position="16"/>
        <end position="189"/>
    </location>
</feature>
<dbReference type="GO" id="GO:0006325">
    <property type="term" value="P:chromatin organization"/>
    <property type="evidence" value="ECO:0007669"/>
    <property type="project" value="UniProtKB-KW"/>
</dbReference>
<evidence type="ECO:0000256" key="3">
    <source>
        <dbReference type="ARBA" id="ARBA00004574"/>
    </source>
</evidence>
<dbReference type="InterPro" id="IPR036322">
    <property type="entry name" value="WD40_repeat_dom_sf"/>
</dbReference>
<evidence type="ECO:0000256" key="12">
    <source>
        <dbReference type="ARBA" id="ARBA00022737"/>
    </source>
</evidence>
<dbReference type="PROSITE" id="PS50082">
    <property type="entry name" value="WD_REPEATS_2"/>
    <property type="match status" value="1"/>
</dbReference>
<dbReference type="InterPro" id="IPR015943">
    <property type="entry name" value="WD40/YVTN_repeat-like_dom_sf"/>
</dbReference>
<comment type="similarity">
    <text evidence="5">Belongs to the LRWD1 family.</text>
</comment>
<protein>
    <recommendedName>
        <fullName evidence="6">Leucine-rich repeat and WD repeat-containing protein 1</fullName>
    </recommendedName>
    <alternativeName>
        <fullName evidence="19">Origin recognition complex-associated protein</fullName>
    </alternativeName>
</protein>
<dbReference type="PROSITE" id="PS50294">
    <property type="entry name" value="WD_REPEATS_REGION"/>
    <property type="match status" value="1"/>
</dbReference>
<evidence type="ECO:0000256" key="11">
    <source>
        <dbReference type="ARBA" id="ARBA00022705"/>
    </source>
</evidence>
<proteinExistence type="inferred from homology"/>
<evidence type="ECO:0000313" key="24">
    <source>
        <dbReference type="EMBL" id="JAP79303.1"/>
    </source>
</evidence>
<feature type="compositionally biased region" description="Basic and acidic residues" evidence="21">
    <location>
        <begin position="261"/>
        <end position="272"/>
    </location>
</feature>
<evidence type="ECO:0000256" key="20">
    <source>
        <dbReference type="PROSITE-ProRule" id="PRU00221"/>
    </source>
</evidence>
<keyword evidence="7" id="KW-0158">Chromosome</keyword>